<proteinExistence type="predicted"/>
<reference evidence="2 3" key="1">
    <citation type="journal article" date="2017" name="BMC Genomics">
        <title>Comparative genomic and phylogenomic analyses of the Bifidobacteriaceae family.</title>
        <authorList>
            <person name="Lugli G.A."/>
            <person name="Milani C."/>
            <person name="Turroni F."/>
            <person name="Duranti S."/>
            <person name="Mancabelli L."/>
            <person name="Mangifesta M."/>
            <person name="Ferrario C."/>
            <person name="Modesto M."/>
            <person name="Mattarelli P."/>
            <person name="Jiri K."/>
            <person name="van Sinderen D."/>
            <person name="Ventura M."/>
        </authorList>
    </citation>
    <scope>NUCLEOTIDE SEQUENCE [LARGE SCALE GENOMIC DNA]</scope>
    <source>
        <strain evidence="2 3">DSM 100202</strain>
    </source>
</reference>
<sequence length="67" mass="7800">MERHAKAIRDSTDREHRVGDEYGFDAMQPGKRKTLDSERIPGYVHSGHARPSDPYSRQRQMHRHTVG</sequence>
<dbReference type="EMBL" id="MWWY01000005">
    <property type="protein sequence ID" value="OZG66437.1"/>
    <property type="molecule type" value="Genomic_DNA"/>
</dbReference>
<dbReference type="Proteomes" id="UP000216074">
    <property type="component" value="Unassembled WGS sequence"/>
</dbReference>
<evidence type="ECO:0000256" key="1">
    <source>
        <dbReference type="SAM" id="MobiDB-lite"/>
    </source>
</evidence>
<comment type="caution">
    <text evidence="2">The sequence shown here is derived from an EMBL/GenBank/DDBJ whole genome shotgun (WGS) entry which is preliminary data.</text>
</comment>
<feature type="region of interest" description="Disordered" evidence="1">
    <location>
        <begin position="23"/>
        <end position="67"/>
    </location>
</feature>
<name>A0A261G4R5_9BIFI</name>
<keyword evidence="3" id="KW-1185">Reference proteome</keyword>
<organism evidence="2 3">
    <name type="scientific">Bifidobacterium hapali</name>
    <dbReference type="NCBI Taxonomy" id="1630172"/>
    <lineage>
        <taxon>Bacteria</taxon>
        <taxon>Bacillati</taxon>
        <taxon>Actinomycetota</taxon>
        <taxon>Actinomycetes</taxon>
        <taxon>Bifidobacteriales</taxon>
        <taxon>Bifidobacteriaceae</taxon>
        <taxon>Bifidobacterium</taxon>
    </lineage>
</organism>
<protein>
    <submittedName>
        <fullName evidence="2">Uncharacterized protein</fullName>
    </submittedName>
</protein>
<accession>A0A261G4R5</accession>
<gene>
    <name evidence="2" type="ORF">BHAP_0299</name>
</gene>
<evidence type="ECO:0000313" key="3">
    <source>
        <dbReference type="Proteomes" id="UP000216074"/>
    </source>
</evidence>
<evidence type="ECO:0000313" key="2">
    <source>
        <dbReference type="EMBL" id="OZG66437.1"/>
    </source>
</evidence>
<dbReference type="AlphaFoldDB" id="A0A261G4R5"/>